<comment type="subcellular location">
    <subcellularLocation>
        <location evidence="1">Cytoplasm</location>
        <location evidence="1">P-body</location>
    </subcellularLocation>
</comment>
<dbReference type="GO" id="GO:0003723">
    <property type="term" value="F:RNA binding"/>
    <property type="evidence" value="ECO:0007669"/>
    <property type="project" value="TreeGrafter"/>
</dbReference>
<accession>A0A0R3RG75</accession>
<keyword evidence="2" id="KW-0963">Cytoplasm</keyword>
<dbReference type="GO" id="GO:0033962">
    <property type="term" value="P:P-body assembly"/>
    <property type="evidence" value="ECO:0007669"/>
    <property type="project" value="TreeGrafter"/>
</dbReference>
<evidence type="ECO:0000256" key="2">
    <source>
        <dbReference type="ARBA" id="ARBA00022490"/>
    </source>
</evidence>
<dbReference type="GO" id="GO:0000932">
    <property type="term" value="C:P-body"/>
    <property type="evidence" value="ECO:0007669"/>
    <property type="project" value="UniProtKB-SubCell"/>
</dbReference>
<dbReference type="STRING" id="1147741.A0A0R3RG75"/>
<name>A0A0R3RG75_9BILA</name>
<proteinExistence type="predicted"/>
<evidence type="ECO:0000313" key="3">
    <source>
        <dbReference type="Proteomes" id="UP000050640"/>
    </source>
</evidence>
<keyword evidence="3" id="KW-1185">Reference proteome</keyword>
<organism evidence="3 4">
    <name type="scientific">Elaeophora elaphi</name>
    <dbReference type="NCBI Taxonomy" id="1147741"/>
    <lineage>
        <taxon>Eukaryota</taxon>
        <taxon>Metazoa</taxon>
        <taxon>Ecdysozoa</taxon>
        <taxon>Nematoda</taxon>
        <taxon>Chromadorea</taxon>
        <taxon>Rhabditida</taxon>
        <taxon>Spirurina</taxon>
        <taxon>Spiruromorpha</taxon>
        <taxon>Filarioidea</taxon>
        <taxon>Onchocercidae</taxon>
        <taxon>Elaeophora</taxon>
    </lineage>
</organism>
<dbReference type="WBParaSite" id="EEL_0000040001-mRNA-1">
    <property type="protein sequence ID" value="EEL_0000040001-mRNA-1"/>
    <property type="gene ID" value="EEL_0000040001"/>
</dbReference>
<dbReference type="PANTHER" id="PTHR21551:SF0">
    <property type="entry name" value="PROTEIN ASSOCIATED WITH TOPO II RELATED-1, ISOFORM A"/>
    <property type="match status" value="1"/>
</dbReference>
<evidence type="ECO:0000256" key="1">
    <source>
        <dbReference type="ARBA" id="ARBA00004201"/>
    </source>
</evidence>
<sequence>MSRIDLKGLGGRCLPNDFDDFNFDALPEDDDLDGEQLNDNIDAINDETFGVGVDDDVLDDDLEQYSKQTAGLQLDDETPKWFDEPTCSVSAPHPSELPTPPFGFNAFPATSVSSSHCKNFQDFKMQLGTTDTLWKNVDSTTSSLNWSGPEFSALQHSSSYDFINRTIPGQTNFLAVKNNTSPEECSDKSGGIRSLRALPKNALTLEEIERNHQVPRGEGIINACKPTNPTVLPLPSVFLLTGAVTLAELESRLLMQSASHVTASTAVADRSASVLPSDSRIPTMIPSLPPPPPLQCLPFPMLPPIVMQITRAHLLGQLPELPPGFPPITPQMRAAILSMGPPPMIRMPSRPMLPPFPFVQQPSHPVSGRPALPSYLPCPPQSQMQSHIPQVHYHNMSYSRDRSSKLTGLVSNKTISDFALSPFAGFVSKKERSWLIKIQQLQCQGSGNPYEDDFYYTTWRQQKMALERHRKGLEAEDEECGYVWDATNLHHYQYVPPTFAGSLGKPTLSTVNYPRQLIDLSSDSPDDDDKLSVKTSTSQKKLRALLLQVENVASLIIECGDRHRMLCAPSLSNEIQEELRSGIESRMKTVVETLCLNGRLQAVLLINKGRQMFARTLSLANEQQQLHLLKSFFASLSTVIKKVPSNEMNESLLVSIFETFSHFSKNALTSFIGDSKLNFASDIFMNLFTTNLLISLLICCSRQDCHLDTYFCSTTLSLLVRPCSQELQCSLEQYIVLTSADVKRLDTWSANNITGYHGSTVEKIIQNLKLSCRLQGSSN</sequence>
<dbReference type="InterPro" id="IPR039900">
    <property type="entry name" value="Pat1-like"/>
</dbReference>
<dbReference type="AlphaFoldDB" id="A0A0R3RG75"/>
<protein>
    <submittedName>
        <fullName evidence="4">PAT1 domain-containing protein</fullName>
    </submittedName>
</protein>
<dbReference type="Proteomes" id="UP000050640">
    <property type="component" value="Unplaced"/>
</dbReference>
<dbReference type="GO" id="GO:0000290">
    <property type="term" value="P:deadenylation-dependent decapping of nuclear-transcribed mRNA"/>
    <property type="evidence" value="ECO:0007669"/>
    <property type="project" value="InterPro"/>
</dbReference>
<evidence type="ECO:0000313" key="4">
    <source>
        <dbReference type="WBParaSite" id="EEL_0000040001-mRNA-1"/>
    </source>
</evidence>
<reference evidence="4" key="1">
    <citation type="submission" date="2017-02" db="UniProtKB">
        <authorList>
            <consortium name="WormBaseParasite"/>
        </authorList>
    </citation>
    <scope>IDENTIFICATION</scope>
</reference>
<dbReference type="PANTHER" id="PTHR21551">
    <property type="entry name" value="TOPOISOMERASE II-ASSOCIATED PROTEIN PAT1"/>
    <property type="match status" value="1"/>
</dbReference>